<evidence type="ECO:0000313" key="14">
    <source>
        <dbReference type="Proteomes" id="UP000034508"/>
    </source>
</evidence>
<keyword evidence="5 9" id="KW-0697">Rotamase</keyword>
<evidence type="ECO:0000256" key="2">
    <source>
        <dbReference type="ARBA" id="ARBA00005464"/>
    </source>
</evidence>
<name>A0A0G0FJE9_9BACT</name>
<dbReference type="SUPFAM" id="SSF109998">
    <property type="entry name" value="Triger factor/SurA peptide-binding domain-like"/>
    <property type="match status" value="1"/>
</dbReference>
<proteinExistence type="inferred from homology"/>
<gene>
    <name evidence="9" type="primary">tig</name>
    <name evidence="13" type="ORF">US31_C0012G0003</name>
</gene>
<dbReference type="Proteomes" id="UP000034508">
    <property type="component" value="Unassembled WGS sequence"/>
</dbReference>
<dbReference type="SUPFAM" id="SSF54534">
    <property type="entry name" value="FKBP-like"/>
    <property type="match status" value="1"/>
</dbReference>
<comment type="subcellular location">
    <subcellularLocation>
        <location evidence="9">Cytoplasm</location>
    </subcellularLocation>
    <text evidence="9">About half TF is bound to the ribosome near the polypeptide exit tunnel while the other half is free in the cytoplasm.</text>
</comment>
<sequence>MEIKKENLEKSKIKLTIKVSSPEMRGFFSLAYNKLAPSVEVKGFRKGAAPRALTISAIGENRLNSEILDLALKETYSTALKKENILPVAQPKVNIKVLKDLTVDTAELEYELEVDVLPEVKIGDYKKIKIKEKPDKEIKVTDEEVDQVLSHLLRQKATFTDIDSPLKIGDRAEINFSGFEKGVQIENLSSQHYPVILGSGTIIPDFEKKLTGLKKGDKKEFMVELADPKDPKNLKKPIDFKVEILETQEVILPKLDDAFAKDFQKNSLEDLKKAISEDIILQKKEVQRKNLENHVLEELLKITTIEIPESLIEQENDRQINDIRSKVAPMGMTFEKYLENLKKSEAEFRQELIPQSERMIKIGLALGEIVKAEEIDSKDKDAGKIALDKLLKYAKIND</sequence>
<dbReference type="Gene3D" id="3.30.70.1050">
    <property type="entry name" value="Trigger factor ribosome-binding domain"/>
    <property type="match status" value="1"/>
</dbReference>
<dbReference type="InterPro" id="IPR036611">
    <property type="entry name" value="Trigger_fac_ribosome-bd_sf"/>
</dbReference>
<dbReference type="GO" id="GO:0044183">
    <property type="term" value="F:protein folding chaperone"/>
    <property type="evidence" value="ECO:0007669"/>
    <property type="project" value="TreeGrafter"/>
</dbReference>
<comment type="caution">
    <text evidence="13">The sequence shown here is derived from an EMBL/GenBank/DDBJ whole genome shotgun (WGS) entry which is preliminary data.</text>
</comment>
<dbReference type="InterPro" id="IPR008880">
    <property type="entry name" value="Trigger_fac_C"/>
</dbReference>
<dbReference type="PIRSF" id="PIRSF003095">
    <property type="entry name" value="Trigger_factor"/>
    <property type="match status" value="1"/>
</dbReference>
<dbReference type="GO" id="GO:0043022">
    <property type="term" value="F:ribosome binding"/>
    <property type="evidence" value="ECO:0007669"/>
    <property type="project" value="TreeGrafter"/>
</dbReference>
<dbReference type="NCBIfam" id="TIGR00115">
    <property type="entry name" value="tig"/>
    <property type="match status" value="1"/>
</dbReference>
<keyword evidence="9" id="KW-0963">Cytoplasm</keyword>
<keyword evidence="7 9" id="KW-0413">Isomerase</keyword>
<evidence type="ECO:0000259" key="10">
    <source>
        <dbReference type="Pfam" id="PF00254"/>
    </source>
</evidence>
<evidence type="ECO:0000313" key="13">
    <source>
        <dbReference type="EMBL" id="KKQ17962.1"/>
    </source>
</evidence>
<dbReference type="EC" id="5.2.1.8" evidence="3 9"/>
<dbReference type="EMBL" id="LBSM01000012">
    <property type="protein sequence ID" value="KKQ17962.1"/>
    <property type="molecule type" value="Genomic_DNA"/>
</dbReference>
<protein>
    <recommendedName>
        <fullName evidence="4 9">Trigger factor</fullName>
        <shortName evidence="9">TF</shortName>
        <ecNumber evidence="3 9">5.2.1.8</ecNumber>
    </recommendedName>
    <alternativeName>
        <fullName evidence="8 9">PPIase</fullName>
    </alternativeName>
</protein>
<dbReference type="InterPro" id="IPR008881">
    <property type="entry name" value="Trigger_fac_ribosome-bd_bac"/>
</dbReference>
<dbReference type="InterPro" id="IPR046357">
    <property type="entry name" value="PPIase_dom_sf"/>
</dbReference>
<dbReference type="InterPro" id="IPR001179">
    <property type="entry name" value="PPIase_FKBP_dom"/>
</dbReference>
<evidence type="ECO:0000256" key="7">
    <source>
        <dbReference type="ARBA" id="ARBA00023235"/>
    </source>
</evidence>
<evidence type="ECO:0000256" key="9">
    <source>
        <dbReference type="HAMAP-Rule" id="MF_00303"/>
    </source>
</evidence>
<dbReference type="Gene3D" id="3.10.50.40">
    <property type="match status" value="1"/>
</dbReference>
<dbReference type="InterPro" id="IPR037041">
    <property type="entry name" value="Trigger_fac_C_sf"/>
</dbReference>
<dbReference type="Pfam" id="PF05697">
    <property type="entry name" value="Trigger_N"/>
    <property type="match status" value="1"/>
</dbReference>
<dbReference type="InterPro" id="IPR005215">
    <property type="entry name" value="Trig_fac"/>
</dbReference>
<comment type="domain">
    <text evidence="9">Consists of 3 domains; the N-terminus binds the ribosome, the middle domain has PPIase activity, while the C-terminus has intrinsic chaperone activity on its own.</text>
</comment>
<organism evidence="13 14">
    <name type="scientific">Berkelbacteria bacterium GW2011_GWA1_36_9</name>
    <dbReference type="NCBI Taxonomy" id="1618331"/>
    <lineage>
        <taxon>Bacteria</taxon>
        <taxon>Candidatus Berkelbacteria</taxon>
    </lineage>
</organism>
<accession>A0A0G0FJE9</accession>
<dbReference type="GO" id="GO:0051301">
    <property type="term" value="P:cell division"/>
    <property type="evidence" value="ECO:0007669"/>
    <property type="project" value="UniProtKB-KW"/>
</dbReference>
<keyword evidence="9" id="KW-0131">Cell cycle</keyword>
<comment type="catalytic activity">
    <reaction evidence="1 9">
        <text>[protein]-peptidylproline (omega=180) = [protein]-peptidylproline (omega=0)</text>
        <dbReference type="Rhea" id="RHEA:16237"/>
        <dbReference type="Rhea" id="RHEA-COMP:10747"/>
        <dbReference type="Rhea" id="RHEA-COMP:10748"/>
        <dbReference type="ChEBI" id="CHEBI:83833"/>
        <dbReference type="ChEBI" id="CHEBI:83834"/>
        <dbReference type="EC" id="5.2.1.8"/>
    </reaction>
</comment>
<feature type="domain" description="Trigger factor ribosome-binding bacterial" evidence="11">
    <location>
        <begin position="1"/>
        <end position="151"/>
    </location>
</feature>
<evidence type="ECO:0000259" key="12">
    <source>
        <dbReference type="Pfam" id="PF05698"/>
    </source>
</evidence>
<evidence type="ECO:0000256" key="1">
    <source>
        <dbReference type="ARBA" id="ARBA00000971"/>
    </source>
</evidence>
<comment type="similarity">
    <text evidence="2 9">Belongs to the FKBP-type PPIase family. Tig subfamily.</text>
</comment>
<dbReference type="Gene3D" id="1.10.3120.10">
    <property type="entry name" value="Trigger factor, C-terminal domain"/>
    <property type="match status" value="1"/>
</dbReference>
<feature type="domain" description="PPIase FKBP-type" evidence="10">
    <location>
        <begin position="166"/>
        <end position="225"/>
    </location>
</feature>
<dbReference type="Pfam" id="PF00254">
    <property type="entry name" value="FKBP_C"/>
    <property type="match status" value="1"/>
</dbReference>
<dbReference type="GO" id="GO:0051083">
    <property type="term" value="P:'de novo' cotranslational protein folding"/>
    <property type="evidence" value="ECO:0007669"/>
    <property type="project" value="TreeGrafter"/>
</dbReference>
<evidence type="ECO:0000256" key="3">
    <source>
        <dbReference type="ARBA" id="ARBA00013194"/>
    </source>
</evidence>
<dbReference type="GO" id="GO:0003755">
    <property type="term" value="F:peptidyl-prolyl cis-trans isomerase activity"/>
    <property type="evidence" value="ECO:0007669"/>
    <property type="project" value="UniProtKB-UniRule"/>
</dbReference>
<evidence type="ECO:0000256" key="5">
    <source>
        <dbReference type="ARBA" id="ARBA00023110"/>
    </source>
</evidence>
<reference evidence="13 14" key="1">
    <citation type="journal article" date="2015" name="Nature">
        <title>rRNA introns, odd ribosomes, and small enigmatic genomes across a large radiation of phyla.</title>
        <authorList>
            <person name="Brown C.T."/>
            <person name="Hug L.A."/>
            <person name="Thomas B.C."/>
            <person name="Sharon I."/>
            <person name="Castelle C.J."/>
            <person name="Singh A."/>
            <person name="Wilkins M.J."/>
            <person name="Williams K.H."/>
            <person name="Banfield J.F."/>
        </authorList>
    </citation>
    <scope>NUCLEOTIDE SEQUENCE [LARGE SCALE GENOMIC DNA]</scope>
</reference>
<evidence type="ECO:0000256" key="8">
    <source>
        <dbReference type="ARBA" id="ARBA00029986"/>
    </source>
</evidence>
<feature type="domain" description="Trigger factor C-terminal" evidence="12">
    <location>
        <begin position="267"/>
        <end position="381"/>
    </location>
</feature>
<dbReference type="GO" id="GO:0043335">
    <property type="term" value="P:protein unfolding"/>
    <property type="evidence" value="ECO:0007669"/>
    <property type="project" value="TreeGrafter"/>
</dbReference>
<dbReference type="InterPro" id="IPR027304">
    <property type="entry name" value="Trigger_fact/SurA_dom_sf"/>
</dbReference>
<dbReference type="GO" id="GO:0005737">
    <property type="term" value="C:cytoplasm"/>
    <property type="evidence" value="ECO:0007669"/>
    <property type="project" value="UniProtKB-SubCell"/>
</dbReference>
<dbReference type="PANTHER" id="PTHR30560">
    <property type="entry name" value="TRIGGER FACTOR CHAPERONE AND PEPTIDYL-PROLYL CIS/TRANS ISOMERASE"/>
    <property type="match status" value="1"/>
</dbReference>
<evidence type="ECO:0000259" key="11">
    <source>
        <dbReference type="Pfam" id="PF05697"/>
    </source>
</evidence>
<dbReference type="SUPFAM" id="SSF102735">
    <property type="entry name" value="Trigger factor ribosome-binding domain"/>
    <property type="match status" value="1"/>
</dbReference>
<evidence type="ECO:0000256" key="4">
    <source>
        <dbReference type="ARBA" id="ARBA00016902"/>
    </source>
</evidence>
<keyword evidence="6 9" id="KW-0143">Chaperone</keyword>
<dbReference type="HAMAP" id="MF_00303">
    <property type="entry name" value="Trigger_factor_Tig"/>
    <property type="match status" value="1"/>
</dbReference>
<dbReference type="PANTHER" id="PTHR30560:SF3">
    <property type="entry name" value="TRIGGER FACTOR-LIKE PROTEIN TIG, CHLOROPLASTIC"/>
    <property type="match status" value="1"/>
</dbReference>
<dbReference type="AlphaFoldDB" id="A0A0G0FJE9"/>
<evidence type="ECO:0000256" key="6">
    <source>
        <dbReference type="ARBA" id="ARBA00023186"/>
    </source>
</evidence>
<dbReference type="Pfam" id="PF05698">
    <property type="entry name" value="Trigger_C"/>
    <property type="match status" value="1"/>
</dbReference>
<comment type="function">
    <text evidence="9">Involved in protein export. Acts as a chaperone by maintaining the newly synthesized protein in an open conformation. Functions as a peptidyl-prolyl cis-trans isomerase.</text>
</comment>
<dbReference type="GO" id="GO:0015031">
    <property type="term" value="P:protein transport"/>
    <property type="evidence" value="ECO:0007669"/>
    <property type="project" value="UniProtKB-UniRule"/>
</dbReference>
<keyword evidence="9" id="KW-0132">Cell division</keyword>